<evidence type="ECO:0000256" key="4">
    <source>
        <dbReference type="ARBA" id="ARBA00010848"/>
    </source>
</evidence>
<evidence type="ECO:0000256" key="10">
    <source>
        <dbReference type="ARBA" id="ARBA00023004"/>
    </source>
</evidence>
<feature type="domain" description="Rieske" evidence="14">
    <location>
        <begin position="50"/>
        <end position="135"/>
    </location>
</feature>
<dbReference type="PRINTS" id="PR00090">
    <property type="entry name" value="RNGDIOXGNASE"/>
</dbReference>
<proteinExistence type="inferred from homology"/>
<comment type="pathway">
    <text evidence="3">Amine and polyamine biosynthesis; betaine biosynthesis via choline pathway; betaine aldehyde from choline (monooxygenase route): step 1/1.</text>
</comment>
<evidence type="ECO:0000313" key="15">
    <source>
        <dbReference type="EMBL" id="RJE21837.1"/>
    </source>
</evidence>
<keyword evidence="8" id="KW-0479">Metal-binding</keyword>
<protein>
    <recommendedName>
        <fullName evidence="6">Choline monooxygenase, chloroplastic</fullName>
        <ecNumber evidence="5">1.14.15.7</ecNumber>
    </recommendedName>
</protein>
<dbReference type="GO" id="GO:0051537">
    <property type="term" value="F:2 iron, 2 sulfur cluster binding"/>
    <property type="evidence" value="ECO:0007669"/>
    <property type="project" value="UniProtKB-KW"/>
</dbReference>
<evidence type="ECO:0000256" key="8">
    <source>
        <dbReference type="ARBA" id="ARBA00022723"/>
    </source>
</evidence>
<dbReference type="GO" id="GO:0019285">
    <property type="term" value="P:glycine betaine biosynthetic process from choline"/>
    <property type="evidence" value="ECO:0007669"/>
    <property type="project" value="UniProtKB-UniPathway"/>
</dbReference>
<organism evidence="15 16">
    <name type="scientific">Aspergillus sclerotialis</name>
    <dbReference type="NCBI Taxonomy" id="2070753"/>
    <lineage>
        <taxon>Eukaryota</taxon>
        <taxon>Fungi</taxon>
        <taxon>Dikarya</taxon>
        <taxon>Ascomycota</taxon>
        <taxon>Pezizomycotina</taxon>
        <taxon>Eurotiomycetes</taxon>
        <taxon>Eurotiomycetidae</taxon>
        <taxon>Eurotiales</taxon>
        <taxon>Aspergillaceae</taxon>
        <taxon>Aspergillus</taxon>
        <taxon>Aspergillus subgen. Polypaecilum</taxon>
    </lineage>
</organism>
<dbReference type="Gene3D" id="3.90.380.10">
    <property type="entry name" value="Naphthalene 1,2-dioxygenase Alpha Subunit, Chain A, domain 1"/>
    <property type="match status" value="1"/>
</dbReference>
<dbReference type="EC" id="1.14.15.7" evidence="5"/>
<evidence type="ECO:0000256" key="13">
    <source>
        <dbReference type="ARBA" id="ARBA00049097"/>
    </source>
</evidence>
<dbReference type="Pfam" id="PF00355">
    <property type="entry name" value="Rieske"/>
    <property type="match status" value="1"/>
</dbReference>
<dbReference type="GO" id="GO:0005506">
    <property type="term" value="F:iron ion binding"/>
    <property type="evidence" value="ECO:0007669"/>
    <property type="project" value="InterPro"/>
</dbReference>
<dbReference type="CDD" id="cd03469">
    <property type="entry name" value="Rieske_RO_Alpha_N"/>
    <property type="match status" value="1"/>
</dbReference>
<dbReference type="InterPro" id="IPR017941">
    <property type="entry name" value="Rieske_2Fe-2S"/>
</dbReference>
<keyword evidence="11" id="KW-0411">Iron-sulfur</keyword>
<dbReference type="EMBL" id="MVGC01000202">
    <property type="protein sequence ID" value="RJE21837.1"/>
    <property type="molecule type" value="Genomic_DNA"/>
</dbReference>
<evidence type="ECO:0000256" key="5">
    <source>
        <dbReference type="ARBA" id="ARBA00012763"/>
    </source>
</evidence>
<dbReference type="SUPFAM" id="SSF50022">
    <property type="entry name" value="ISP domain"/>
    <property type="match status" value="1"/>
</dbReference>
<evidence type="ECO:0000256" key="12">
    <source>
        <dbReference type="ARBA" id="ARBA00023027"/>
    </source>
</evidence>
<dbReference type="PANTHER" id="PTHR43756:SF5">
    <property type="entry name" value="CHOLINE MONOOXYGENASE, CHLOROPLASTIC"/>
    <property type="match status" value="1"/>
</dbReference>
<dbReference type="UniPathway" id="UPA00529">
    <property type="reaction ID" value="UER00430"/>
</dbReference>
<name>A0A3A2ZKB5_9EURO</name>
<evidence type="ECO:0000256" key="3">
    <source>
        <dbReference type="ARBA" id="ARBA00004866"/>
    </source>
</evidence>
<comment type="cofactor">
    <cofactor evidence="1">
        <name>Fe cation</name>
        <dbReference type="ChEBI" id="CHEBI:24875"/>
    </cofactor>
</comment>
<keyword evidence="12" id="KW-0520">NAD</keyword>
<comment type="similarity">
    <text evidence="4">Belongs to the choline monooxygenase family.</text>
</comment>
<comment type="catalytic activity">
    <reaction evidence="13">
        <text>choline + 2 reduced [2Fe-2S]-[ferredoxin] + O2 + 2 H(+) = betaine aldehyde hydrate + 2 oxidized [2Fe-2S]-[ferredoxin] + H2O</text>
        <dbReference type="Rhea" id="RHEA:17769"/>
        <dbReference type="Rhea" id="RHEA-COMP:10000"/>
        <dbReference type="Rhea" id="RHEA-COMP:10001"/>
        <dbReference type="ChEBI" id="CHEBI:15354"/>
        <dbReference type="ChEBI" id="CHEBI:15377"/>
        <dbReference type="ChEBI" id="CHEBI:15378"/>
        <dbReference type="ChEBI" id="CHEBI:15379"/>
        <dbReference type="ChEBI" id="CHEBI:15870"/>
        <dbReference type="ChEBI" id="CHEBI:33737"/>
        <dbReference type="ChEBI" id="CHEBI:33738"/>
        <dbReference type="EC" id="1.14.15.7"/>
    </reaction>
</comment>
<dbReference type="Proteomes" id="UP000266188">
    <property type="component" value="Unassembled WGS sequence"/>
</dbReference>
<keyword evidence="9" id="KW-0560">Oxidoreductase</keyword>
<accession>A0A3A2ZKB5</accession>
<evidence type="ECO:0000256" key="2">
    <source>
        <dbReference type="ARBA" id="ARBA00002149"/>
    </source>
</evidence>
<dbReference type="STRING" id="2070753.A0A3A2ZKB5"/>
<dbReference type="InterPro" id="IPR015879">
    <property type="entry name" value="Ring_hydroxy_dOase_asu_C_dom"/>
</dbReference>
<dbReference type="PROSITE" id="PS51296">
    <property type="entry name" value="RIESKE"/>
    <property type="match status" value="1"/>
</dbReference>
<evidence type="ECO:0000256" key="11">
    <source>
        <dbReference type="ARBA" id="ARBA00023014"/>
    </source>
</evidence>
<keyword evidence="10" id="KW-0408">Iron</keyword>
<keyword evidence="16" id="KW-1185">Reference proteome</keyword>
<evidence type="ECO:0000256" key="1">
    <source>
        <dbReference type="ARBA" id="ARBA00001962"/>
    </source>
</evidence>
<dbReference type="InterPro" id="IPR001663">
    <property type="entry name" value="Rng_hydr_dOase-A"/>
</dbReference>
<evidence type="ECO:0000256" key="6">
    <source>
        <dbReference type="ARBA" id="ARBA00014931"/>
    </source>
</evidence>
<dbReference type="OrthoDB" id="426882at2759"/>
<dbReference type="Pfam" id="PF00848">
    <property type="entry name" value="Ring_hydroxyl_A"/>
    <property type="match status" value="2"/>
</dbReference>
<dbReference type="SUPFAM" id="SSF55961">
    <property type="entry name" value="Bet v1-like"/>
    <property type="match status" value="1"/>
</dbReference>
<dbReference type="Gene3D" id="2.102.10.10">
    <property type="entry name" value="Rieske [2Fe-2S] iron-sulphur domain"/>
    <property type="match status" value="1"/>
</dbReference>
<reference evidence="16" key="1">
    <citation type="submission" date="2017-02" db="EMBL/GenBank/DDBJ databases">
        <authorList>
            <person name="Tafer H."/>
            <person name="Lopandic K."/>
        </authorList>
    </citation>
    <scope>NUCLEOTIDE SEQUENCE [LARGE SCALE GENOMIC DNA]</scope>
    <source>
        <strain evidence="16">CBS 366.77</strain>
    </source>
</reference>
<dbReference type="GO" id="GO:0019133">
    <property type="term" value="F:choline monooxygenase activity"/>
    <property type="evidence" value="ECO:0007669"/>
    <property type="project" value="UniProtKB-EC"/>
</dbReference>
<sequence>MNRWFGSKSAESSKQDESLQPVAALPASWYRSAAMYELERRAIFSRRWLLVSHRARFVNPGDYVQITEAGFTSFLIKDRQGEIRAHHNVCRHRAYPLVENDMGNLNVPACKYHGWSYSFDGKLAKAPKYQEIPSFDKTKNGLFRVHVHVDNMGFVWINLDADDIPSVSWEEHFVSVDTQPRLQHFDTTRYRFDHQWEMTGDYNWKTLVDNYNECYHCPTGHPALNSLSDFSKYWVETKGGHIQHFNVDREDRVGMGIYTTYYYPNSSMTISPVFFYIMRAIPISARQTKMEYEVYRHTEATDEEFEEITSCFRQILKEDKDLCTAAQRNLNAGIFLNGELHPRVEKGPLFFQALTRDIVTSHRKREEQQGSEIWPATPKRIMSEKTKSDIEFCKALECPRDVNGVLEW</sequence>
<dbReference type="AlphaFoldDB" id="A0A3A2ZKB5"/>
<evidence type="ECO:0000259" key="14">
    <source>
        <dbReference type="PROSITE" id="PS51296"/>
    </source>
</evidence>
<dbReference type="PROSITE" id="PS00570">
    <property type="entry name" value="RING_HYDROXYL_ALPHA"/>
    <property type="match status" value="1"/>
</dbReference>
<evidence type="ECO:0000256" key="9">
    <source>
        <dbReference type="ARBA" id="ARBA00023002"/>
    </source>
</evidence>
<gene>
    <name evidence="15" type="ORF">PHISCL_05821</name>
</gene>
<dbReference type="InterPro" id="IPR015881">
    <property type="entry name" value="ARHD_Rieske_2Fe_2S"/>
</dbReference>
<dbReference type="InterPro" id="IPR036922">
    <property type="entry name" value="Rieske_2Fe-2S_sf"/>
</dbReference>
<comment type="function">
    <text evidence="2">Catalyzes the first step of the osmoprotectant glycine betaine synthesis.</text>
</comment>
<evidence type="ECO:0000313" key="16">
    <source>
        <dbReference type="Proteomes" id="UP000266188"/>
    </source>
</evidence>
<comment type="caution">
    <text evidence="15">The sequence shown here is derived from an EMBL/GenBank/DDBJ whole genome shotgun (WGS) entry which is preliminary data.</text>
</comment>
<keyword evidence="7" id="KW-0001">2Fe-2S</keyword>
<dbReference type="CDD" id="cd00680">
    <property type="entry name" value="RHO_alpha_C"/>
    <property type="match status" value="1"/>
</dbReference>
<evidence type="ECO:0000256" key="7">
    <source>
        <dbReference type="ARBA" id="ARBA00022714"/>
    </source>
</evidence>
<dbReference type="PANTHER" id="PTHR43756">
    <property type="entry name" value="CHOLINE MONOOXYGENASE, CHLOROPLASTIC"/>
    <property type="match status" value="1"/>
</dbReference>